<name>A0A2M8LCN9_9BACT</name>
<feature type="transmembrane region" description="Helical" evidence="11">
    <location>
        <begin position="89"/>
        <end position="107"/>
    </location>
</feature>
<dbReference type="PANTHER" id="PTHR42837">
    <property type="entry name" value="REGULATOR OF SIGMA-E PROTEASE RSEP"/>
    <property type="match status" value="1"/>
</dbReference>
<organism evidence="13 14">
    <name type="scientific">Candidatus Taylorbacteria bacterium CG10_big_fil_rev_8_21_14_0_10_41_48</name>
    <dbReference type="NCBI Taxonomy" id="1975024"/>
    <lineage>
        <taxon>Bacteria</taxon>
        <taxon>Candidatus Tayloriibacteriota</taxon>
    </lineage>
</organism>
<dbReference type="Gene3D" id="2.30.42.10">
    <property type="match status" value="1"/>
</dbReference>
<keyword evidence="10 11" id="KW-0472">Membrane</keyword>
<dbReference type="GO" id="GO:0016020">
    <property type="term" value="C:membrane"/>
    <property type="evidence" value="ECO:0007669"/>
    <property type="project" value="UniProtKB-SubCell"/>
</dbReference>
<dbReference type="Proteomes" id="UP000228700">
    <property type="component" value="Unassembled WGS sequence"/>
</dbReference>
<sequence>MSALLVVAILVVLIVGHELGHFIFAKISRVRVEEFGIGYPPRLFRFGKIGDTEYTLNWLPFGGFVRLFGEDGDSKNPRSFSGASHLKQAVILLAGVFANFLLGWILFTSAFMLGMPTAVSEDTPGARLLISSVVLNSPAEESGLMAGDEILSVISEEGSGAENLSPSTVSSFIREHGGESLIVTYARGGEYFEVTIIPAHSVIADESGKPALGVAITPIAEVKKNFGDAFVLGGVFAVTSLKTVTVGLYTILTDSFEGGAQLENLIGPVGLVGVVDDASGHGLGHILGLAGFISINLVIINLLPIPALDGGRLVFVAFEAATRRKVPNIISGLLNMLGFFLIILLMIAVTYNDIVRLIQ</sequence>
<feature type="domain" description="PDZ" evidence="12">
    <location>
        <begin position="113"/>
        <end position="188"/>
    </location>
</feature>
<dbReference type="CDD" id="cd06163">
    <property type="entry name" value="S2P-M50_PDZ_RseP-like"/>
    <property type="match status" value="1"/>
</dbReference>
<dbReference type="GO" id="GO:0004222">
    <property type="term" value="F:metalloendopeptidase activity"/>
    <property type="evidence" value="ECO:0007669"/>
    <property type="project" value="InterPro"/>
</dbReference>
<evidence type="ECO:0000259" key="12">
    <source>
        <dbReference type="PROSITE" id="PS50106"/>
    </source>
</evidence>
<dbReference type="SUPFAM" id="SSF50156">
    <property type="entry name" value="PDZ domain-like"/>
    <property type="match status" value="1"/>
</dbReference>
<evidence type="ECO:0000256" key="2">
    <source>
        <dbReference type="ARBA" id="ARBA00004141"/>
    </source>
</evidence>
<evidence type="ECO:0000256" key="4">
    <source>
        <dbReference type="ARBA" id="ARBA00022670"/>
    </source>
</evidence>
<accession>A0A2M8LCN9</accession>
<evidence type="ECO:0000256" key="5">
    <source>
        <dbReference type="ARBA" id="ARBA00022692"/>
    </source>
</evidence>
<evidence type="ECO:0000256" key="10">
    <source>
        <dbReference type="ARBA" id="ARBA00023136"/>
    </source>
</evidence>
<comment type="subcellular location">
    <subcellularLocation>
        <location evidence="2">Membrane</location>
        <topology evidence="2">Multi-pass membrane protein</topology>
    </subcellularLocation>
</comment>
<feature type="transmembrane region" description="Helical" evidence="11">
    <location>
        <begin position="329"/>
        <end position="351"/>
    </location>
</feature>
<feature type="transmembrane region" description="Helical" evidence="11">
    <location>
        <begin position="229"/>
        <end position="252"/>
    </location>
</feature>
<keyword evidence="5 11" id="KW-0812">Transmembrane</keyword>
<dbReference type="InterPro" id="IPR008915">
    <property type="entry name" value="Peptidase_M50"/>
</dbReference>
<evidence type="ECO:0000313" key="13">
    <source>
        <dbReference type="EMBL" id="PJE74389.1"/>
    </source>
</evidence>
<dbReference type="AlphaFoldDB" id="A0A2M8LCN9"/>
<protein>
    <recommendedName>
        <fullName evidence="12">PDZ domain-containing protein</fullName>
    </recommendedName>
</protein>
<comment type="similarity">
    <text evidence="3">Belongs to the peptidase M50B family.</text>
</comment>
<evidence type="ECO:0000256" key="11">
    <source>
        <dbReference type="SAM" id="Phobius"/>
    </source>
</evidence>
<evidence type="ECO:0000256" key="7">
    <source>
        <dbReference type="ARBA" id="ARBA00022833"/>
    </source>
</evidence>
<dbReference type="PROSITE" id="PS50106">
    <property type="entry name" value="PDZ"/>
    <property type="match status" value="1"/>
</dbReference>
<feature type="transmembrane region" description="Helical" evidence="11">
    <location>
        <begin position="286"/>
        <end position="308"/>
    </location>
</feature>
<dbReference type="PANTHER" id="PTHR42837:SF2">
    <property type="entry name" value="MEMBRANE METALLOPROTEASE ARASP2, CHLOROPLASTIC-RELATED"/>
    <property type="match status" value="1"/>
</dbReference>
<proteinExistence type="inferred from homology"/>
<dbReference type="SMART" id="SM00228">
    <property type="entry name" value="PDZ"/>
    <property type="match status" value="1"/>
</dbReference>
<gene>
    <name evidence="13" type="ORF">COV01_01335</name>
</gene>
<evidence type="ECO:0000256" key="6">
    <source>
        <dbReference type="ARBA" id="ARBA00022801"/>
    </source>
</evidence>
<keyword evidence="6" id="KW-0378">Hydrolase</keyword>
<keyword evidence="7" id="KW-0862">Zinc</keyword>
<evidence type="ECO:0000313" key="14">
    <source>
        <dbReference type="Proteomes" id="UP000228700"/>
    </source>
</evidence>
<keyword evidence="8 11" id="KW-1133">Transmembrane helix</keyword>
<evidence type="ECO:0000256" key="1">
    <source>
        <dbReference type="ARBA" id="ARBA00001947"/>
    </source>
</evidence>
<evidence type="ECO:0000256" key="3">
    <source>
        <dbReference type="ARBA" id="ARBA00007931"/>
    </source>
</evidence>
<comment type="cofactor">
    <cofactor evidence="1">
        <name>Zn(2+)</name>
        <dbReference type="ChEBI" id="CHEBI:29105"/>
    </cofactor>
</comment>
<dbReference type="InterPro" id="IPR036034">
    <property type="entry name" value="PDZ_sf"/>
</dbReference>
<dbReference type="InterPro" id="IPR001478">
    <property type="entry name" value="PDZ"/>
</dbReference>
<dbReference type="InterPro" id="IPR004387">
    <property type="entry name" value="Pept_M50_Zn"/>
</dbReference>
<comment type="caution">
    <text evidence="13">The sequence shown here is derived from an EMBL/GenBank/DDBJ whole genome shotgun (WGS) entry which is preliminary data.</text>
</comment>
<evidence type="ECO:0000256" key="9">
    <source>
        <dbReference type="ARBA" id="ARBA00023049"/>
    </source>
</evidence>
<dbReference type="EMBL" id="PFEQ01000004">
    <property type="protein sequence ID" value="PJE74389.1"/>
    <property type="molecule type" value="Genomic_DNA"/>
</dbReference>
<reference evidence="14" key="1">
    <citation type="submission" date="2017-09" db="EMBL/GenBank/DDBJ databases">
        <title>Depth-based differentiation of microbial function through sediment-hosted aquifers and enrichment of novel symbionts in the deep terrestrial subsurface.</title>
        <authorList>
            <person name="Probst A.J."/>
            <person name="Ladd B."/>
            <person name="Jarett J.K."/>
            <person name="Geller-Mcgrath D.E."/>
            <person name="Sieber C.M.K."/>
            <person name="Emerson J.B."/>
            <person name="Anantharaman K."/>
            <person name="Thomas B.C."/>
            <person name="Malmstrom R."/>
            <person name="Stieglmeier M."/>
            <person name="Klingl A."/>
            <person name="Woyke T."/>
            <person name="Ryan C.M."/>
            <person name="Banfield J.F."/>
        </authorList>
    </citation>
    <scope>NUCLEOTIDE SEQUENCE [LARGE SCALE GENOMIC DNA]</scope>
</reference>
<evidence type="ECO:0000256" key="8">
    <source>
        <dbReference type="ARBA" id="ARBA00022989"/>
    </source>
</evidence>
<keyword evidence="4" id="KW-0645">Protease</keyword>
<keyword evidence="9" id="KW-0482">Metalloprotease</keyword>
<dbReference type="Pfam" id="PF02163">
    <property type="entry name" value="Peptidase_M50"/>
    <property type="match status" value="1"/>
</dbReference>
<dbReference type="GO" id="GO:0006508">
    <property type="term" value="P:proteolysis"/>
    <property type="evidence" value="ECO:0007669"/>
    <property type="project" value="UniProtKB-KW"/>
</dbReference>